<evidence type="ECO:0000256" key="1">
    <source>
        <dbReference type="SAM" id="Phobius"/>
    </source>
</evidence>
<comment type="caution">
    <text evidence="2">The sequence shown here is derived from an EMBL/GenBank/DDBJ whole genome shotgun (WGS) entry which is preliminary data.</text>
</comment>
<sequence length="135" mass="15479">MFRTSKKNILIITIILVAIYCLIDFYAFPKIEEIKNLTHNFMFTQYFILLALKVVDLFLLGIALMRLLNIDIKVNISIRNVSLVITALYAVVMILYAFQNGNLSGSILNNRLLESLLKLINLNFIFGILYSGDKK</sequence>
<reference evidence="2 3" key="1">
    <citation type="submission" date="2020-05" db="EMBL/GenBank/DDBJ databases">
        <title>Draft genome of xy-202 and genomic insight in genome of the genus Peptostreptococcus.</title>
        <authorList>
            <person name="Zhang Z."/>
        </authorList>
    </citation>
    <scope>NUCLEOTIDE SEQUENCE [LARGE SCALE GENOMIC DNA]</scope>
    <source>
        <strain evidence="2 3">DSM 27025</strain>
    </source>
</reference>
<protein>
    <submittedName>
        <fullName evidence="2">Uncharacterized protein</fullName>
    </submittedName>
</protein>
<evidence type="ECO:0000313" key="3">
    <source>
        <dbReference type="Proteomes" id="UP000713904"/>
    </source>
</evidence>
<accession>A0ABR6TM18</accession>
<feature type="transmembrane region" description="Helical" evidence="1">
    <location>
        <begin position="80"/>
        <end position="99"/>
    </location>
</feature>
<feature type="transmembrane region" description="Helical" evidence="1">
    <location>
        <begin position="111"/>
        <end position="130"/>
    </location>
</feature>
<feature type="transmembrane region" description="Helical" evidence="1">
    <location>
        <begin position="48"/>
        <end position="68"/>
    </location>
</feature>
<dbReference type="Proteomes" id="UP000713904">
    <property type="component" value="Unassembled WGS sequence"/>
</dbReference>
<keyword evidence="1" id="KW-0812">Transmembrane</keyword>
<feature type="transmembrane region" description="Helical" evidence="1">
    <location>
        <begin position="9"/>
        <end position="28"/>
    </location>
</feature>
<dbReference type="RefSeq" id="WP_185624457.1">
    <property type="nucleotide sequence ID" value="NZ_JABGBW010000005.1"/>
</dbReference>
<keyword evidence="1" id="KW-0472">Membrane</keyword>
<keyword evidence="1" id="KW-1133">Transmembrane helix</keyword>
<proteinExistence type="predicted"/>
<gene>
    <name evidence="2" type="ORF">HLB29_07040</name>
</gene>
<name>A0ABR6TM18_9FIRM</name>
<organism evidence="2 3">
    <name type="scientific">Peptostreptococcus canis</name>
    <dbReference type="NCBI Taxonomy" id="1159213"/>
    <lineage>
        <taxon>Bacteria</taxon>
        <taxon>Bacillati</taxon>
        <taxon>Bacillota</taxon>
        <taxon>Clostridia</taxon>
        <taxon>Peptostreptococcales</taxon>
        <taxon>Peptostreptococcaceae</taxon>
        <taxon>Peptostreptococcus</taxon>
    </lineage>
</organism>
<keyword evidence="3" id="KW-1185">Reference proteome</keyword>
<evidence type="ECO:0000313" key="2">
    <source>
        <dbReference type="EMBL" id="MBC2576439.1"/>
    </source>
</evidence>
<dbReference type="EMBL" id="JABGBW010000005">
    <property type="protein sequence ID" value="MBC2576439.1"/>
    <property type="molecule type" value="Genomic_DNA"/>
</dbReference>